<dbReference type="Proteomes" id="UP000436016">
    <property type="component" value="Unassembled WGS sequence"/>
</dbReference>
<evidence type="ECO:0000256" key="1">
    <source>
        <dbReference type="SAM" id="Phobius"/>
    </source>
</evidence>
<dbReference type="EMBL" id="WUWG01000002">
    <property type="protein sequence ID" value="MXU65059.1"/>
    <property type="molecule type" value="Genomic_DNA"/>
</dbReference>
<organism evidence="2 3">
    <name type="scientific">Oceanomicrobium pacificus</name>
    <dbReference type="NCBI Taxonomy" id="2692916"/>
    <lineage>
        <taxon>Bacteria</taxon>
        <taxon>Pseudomonadati</taxon>
        <taxon>Pseudomonadota</taxon>
        <taxon>Alphaproteobacteria</taxon>
        <taxon>Rhodobacterales</taxon>
        <taxon>Paracoccaceae</taxon>
        <taxon>Oceanomicrobium</taxon>
    </lineage>
</organism>
<feature type="transmembrane region" description="Helical" evidence="1">
    <location>
        <begin position="120"/>
        <end position="139"/>
    </location>
</feature>
<feature type="transmembrane region" description="Helical" evidence="1">
    <location>
        <begin position="60"/>
        <end position="83"/>
    </location>
</feature>
<dbReference type="AlphaFoldDB" id="A0A6B0TQU8"/>
<evidence type="ECO:0000313" key="2">
    <source>
        <dbReference type="EMBL" id="MXU65059.1"/>
    </source>
</evidence>
<feature type="transmembrane region" description="Helical" evidence="1">
    <location>
        <begin position="6"/>
        <end position="24"/>
    </location>
</feature>
<keyword evidence="1" id="KW-1133">Transmembrane helix</keyword>
<feature type="transmembrane region" description="Helical" evidence="1">
    <location>
        <begin position="95"/>
        <end position="114"/>
    </location>
</feature>
<feature type="transmembrane region" description="Helical" evidence="1">
    <location>
        <begin position="36"/>
        <end position="54"/>
    </location>
</feature>
<dbReference type="RefSeq" id="WP_160853179.1">
    <property type="nucleotide sequence ID" value="NZ_WUWG01000002.1"/>
</dbReference>
<keyword evidence="3" id="KW-1185">Reference proteome</keyword>
<comment type="caution">
    <text evidence="2">The sequence shown here is derived from an EMBL/GenBank/DDBJ whole genome shotgun (WGS) entry which is preliminary data.</text>
</comment>
<evidence type="ECO:0000313" key="3">
    <source>
        <dbReference type="Proteomes" id="UP000436016"/>
    </source>
</evidence>
<reference evidence="2 3" key="1">
    <citation type="submission" date="2019-12" db="EMBL/GenBank/DDBJ databases">
        <title>Strain KN286 was isolated from seawater, which was collected from Caroline Seamount in the tropical western Pacific.</title>
        <authorList>
            <person name="Wang Q."/>
        </authorList>
    </citation>
    <scope>NUCLEOTIDE SEQUENCE [LARGE SCALE GENOMIC DNA]</scope>
    <source>
        <strain evidence="2 3">KN286</strain>
    </source>
</reference>
<name>A0A6B0TQU8_9RHOB</name>
<proteinExistence type="predicted"/>
<sequence>MTILGLMHLGLMIAALLLGAAILARRKGDGQHKRMGHLFVSMMVLSNLIVFGIHEDTEALGIFHYLAIVSLMSLGAGVLLARYSRGRVSRKITHGHVMLWTYGGMGAAGVGQAATALGYSPWPGIVGTLALVAFAVLRLDFRAMLMPQRTGAK</sequence>
<gene>
    <name evidence="2" type="ORF">GSH16_06345</name>
</gene>
<protein>
    <recommendedName>
        <fullName evidence="4">DUF2306 domain-containing protein</fullName>
    </recommendedName>
</protein>
<accession>A0A6B0TQU8</accession>
<keyword evidence="1" id="KW-0472">Membrane</keyword>
<evidence type="ECO:0008006" key="4">
    <source>
        <dbReference type="Google" id="ProtNLM"/>
    </source>
</evidence>
<keyword evidence="1" id="KW-0812">Transmembrane</keyword>